<dbReference type="GO" id="GO:0000785">
    <property type="term" value="C:chromatin"/>
    <property type="evidence" value="ECO:0007669"/>
    <property type="project" value="TreeGrafter"/>
</dbReference>
<dbReference type="GO" id="GO:0006338">
    <property type="term" value="P:chromatin remodeling"/>
    <property type="evidence" value="ECO:0007669"/>
    <property type="project" value="InterPro"/>
</dbReference>
<dbReference type="InterPro" id="IPR001680">
    <property type="entry name" value="WD40_rpt"/>
</dbReference>
<dbReference type="Pfam" id="PF09453">
    <property type="entry name" value="HIRA_B"/>
    <property type="match status" value="1"/>
</dbReference>
<evidence type="ECO:0000256" key="6">
    <source>
        <dbReference type="ARBA" id="ARBA00022853"/>
    </source>
</evidence>
<feature type="repeat" description="WD" evidence="10">
    <location>
        <begin position="263"/>
        <end position="304"/>
    </location>
</feature>
<dbReference type="AlphaFoldDB" id="A0A642UJX5"/>
<evidence type="ECO:0000256" key="5">
    <source>
        <dbReference type="ARBA" id="ARBA00022737"/>
    </source>
</evidence>
<dbReference type="GeneID" id="54782456"/>
<keyword evidence="9 11" id="KW-0539">Nucleus</keyword>
<reference evidence="15 16" key="1">
    <citation type="submission" date="2019-07" db="EMBL/GenBank/DDBJ databases">
        <title>Genome assembly of two rare yeast pathogens: Diutina rugosa and Trichomonascus ciferrii.</title>
        <authorList>
            <person name="Mixao V."/>
            <person name="Saus E."/>
            <person name="Hansen A."/>
            <person name="Lass-Flor C."/>
            <person name="Gabaldon T."/>
        </authorList>
    </citation>
    <scope>NUCLEOTIDE SEQUENCE [LARGE SCALE GENOMIC DNA]</scope>
    <source>
        <strain evidence="15 16">CBS 613</strain>
    </source>
</reference>
<evidence type="ECO:0000313" key="15">
    <source>
        <dbReference type="EMBL" id="KAA8900382.1"/>
    </source>
</evidence>
<gene>
    <name evidence="15" type="ORF">DIURU_003805</name>
</gene>
<comment type="caution">
    <text evidence="15">The sequence shown here is derived from an EMBL/GenBank/DDBJ whole genome shotgun (WGS) entry which is preliminary data.</text>
</comment>
<dbReference type="GO" id="GO:0000417">
    <property type="term" value="C:HIR complex"/>
    <property type="evidence" value="ECO:0007669"/>
    <property type="project" value="TreeGrafter"/>
</dbReference>
<dbReference type="PANTHER" id="PTHR13831">
    <property type="entry name" value="MEMBER OF THE HIR1 FAMILY OF WD-REPEAT PROTEINS"/>
    <property type="match status" value="1"/>
</dbReference>
<dbReference type="Proteomes" id="UP000449547">
    <property type="component" value="Unassembled WGS sequence"/>
</dbReference>
<dbReference type="GO" id="GO:0006351">
    <property type="term" value="P:DNA-templated transcription"/>
    <property type="evidence" value="ECO:0007669"/>
    <property type="project" value="InterPro"/>
</dbReference>
<dbReference type="EMBL" id="SWFT01000112">
    <property type="protein sequence ID" value="KAA8900382.1"/>
    <property type="molecule type" value="Genomic_DNA"/>
</dbReference>
<dbReference type="PROSITE" id="PS50294">
    <property type="entry name" value="WD_REPEATS_REGION"/>
    <property type="match status" value="2"/>
</dbReference>
<evidence type="ECO:0000256" key="7">
    <source>
        <dbReference type="ARBA" id="ARBA00023015"/>
    </source>
</evidence>
<evidence type="ECO:0000256" key="2">
    <source>
        <dbReference type="ARBA" id="ARBA00007306"/>
    </source>
</evidence>
<feature type="repeat" description="WD" evidence="10">
    <location>
        <begin position="206"/>
        <end position="247"/>
    </location>
</feature>
<feature type="repeat" description="WD" evidence="10">
    <location>
        <begin position="139"/>
        <end position="152"/>
    </location>
</feature>
<dbReference type="OMA" id="YEFQMEH"/>
<keyword evidence="16" id="KW-1185">Reference proteome</keyword>
<dbReference type="RefSeq" id="XP_034011382.1">
    <property type="nucleotide sequence ID" value="XM_034156608.1"/>
</dbReference>
<dbReference type="SUPFAM" id="SSF50978">
    <property type="entry name" value="WD40 repeat-like"/>
    <property type="match status" value="1"/>
</dbReference>
<dbReference type="Pfam" id="PF24105">
    <property type="entry name" value="Beta-prop_CAF1B_HIR1"/>
    <property type="match status" value="1"/>
</dbReference>
<protein>
    <recommendedName>
        <fullName evidence="11">Protein HIR</fullName>
    </recommendedName>
</protein>
<comment type="function">
    <text evidence="11">Required for replication-independent chromatin assembly and for the periodic repression of histone gene transcription during the cell cycle.</text>
</comment>
<dbReference type="OrthoDB" id="1741719at2759"/>
<feature type="compositionally biased region" description="Polar residues" evidence="12">
    <location>
        <begin position="570"/>
        <end position="588"/>
    </location>
</feature>
<organism evidence="15 16">
    <name type="scientific">Diutina rugosa</name>
    <name type="common">Yeast</name>
    <name type="synonym">Candida rugosa</name>
    <dbReference type="NCBI Taxonomy" id="5481"/>
    <lineage>
        <taxon>Eukaryota</taxon>
        <taxon>Fungi</taxon>
        <taxon>Dikarya</taxon>
        <taxon>Ascomycota</taxon>
        <taxon>Saccharomycotina</taxon>
        <taxon>Pichiomycetes</taxon>
        <taxon>Debaryomycetaceae</taxon>
        <taxon>Diutina</taxon>
    </lineage>
</organism>
<dbReference type="GO" id="GO:0006355">
    <property type="term" value="P:regulation of DNA-templated transcription"/>
    <property type="evidence" value="ECO:0007669"/>
    <property type="project" value="InterPro"/>
</dbReference>
<dbReference type="InterPro" id="IPR055410">
    <property type="entry name" value="Beta-prop_CAF1B_HIR1"/>
</dbReference>
<evidence type="ECO:0000256" key="11">
    <source>
        <dbReference type="RuleBase" id="RU364014"/>
    </source>
</evidence>
<keyword evidence="8 11" id="KW-0804">Transcription</keyword>
<dbReference type="Gene3D" id="2.130.10.10">
    <property type="entry name" value="YVTN repeat-like/Quinoprotein amine dehydrogenase"/>
    <property type="match status" value="2"/>
</dbReference>
<feature type="region of interest" description="Disordered" evidence="12">
    <location>
        <begin position="570"/>
        <end position="589"/>
    </location>
</feature>
<dbReference type="InterPro" id="IPR015943">
    <property type="entry name" value="WD40/YVTN_repeat-like_dom_sf"/>
</dbReference>
<accession>A0A642UJX5</accession>
<sequence length="1031" mass="114845">MTVEIYVGGSCVEMGSDCLSWVVGYGVWLGKHDPRNLSVCLEGFDTDRLSIPSGKVYSDLKAIEAAIIASMDYDDDVVIYTPSTAALKAIKNDAVKAKLVQNIRRLLKESGKTGVEYCNRFDNYLVRAHILAYRATHPLASGGLDGNVRIWDTATITPFAKLDESDNTRKSKRNKTAELTPEQLEQKLTSSKELPPENLRRPMCSMSRHNGVVTTVKFSPNGQYLASGSDDKICLIWEKDEEQRPAQFGEEADLEHWQVRKRLVAHDNDIQDIAWSPDGDLLVTVGLDRSIIIWNATNFERIKRYDIHQSMVKGVVFDPAGKFFATASDDRSVRIFRYYYKSNESSFEFQMEHLVLDPFKKSPLTSYFRRLSWSPDGQHIAVPNATNGPVPSVAVINRGDWTSEVSLIGHEAPCEVTSFSPALFDSSSAKDKTPVFSTVLATGGQDRSLALWSTASTRPLLVADQISENSITDMAWSPDGQTLYFSSLDGTITCVIFEEGELGRVVSPETVAEQLRRYGADRRSDVFPESVNQLRLEELAEEDSVQPAARPLVATPKAVKSATKTNAAVPVSTKSTSEQLKNQAVTTKNGKKRVAPLLVSSSGNANSGFISQTATRNKVIAAKISNPNYMLPRLGVASAVQGIRSRESIRVQKGNGLDGDNDNDDMALEEVPQVSEATLKRQRQKLKRSYMESRYPSALKSVSNLPPIVFMNQAVMNHDVETMLGTMSNSDARPSVELTSTTMDIDEDVGFAIVVNSFQHKKDDELITTTVEVRNGQPWTQYDDDNIDSIKNDTVDFNDPTRVIVSNNQNKDDRELILFYPQRIQQVIPVIINESFEYLVLVSLSGTVWFVSGKSGSALCPPIELGANVVVRRVAGNRVLLVTSTGLMYSYRFENGVQAELKGVSLAPILNGKFAQYDDQQKKPLVMVLSAVKMLEMNDDGFVFVVLDNSGDLFQYNADLNVWTKLMDSFYYLATLEEDTKGNELLKASRAQYDFHAKRNHTYRYKFDTPASETLKSLMTERFHEACKNIH</sequence>
<evidence type="ECO:0000256" key="1">
    <source>
        <dbReference type="ARBA" id="ARBA00004123"/>
    </source>
</evidence>
<dbReference type="GO" id="GO:0005634">
    <property type="term" value="C:nucleus"/>
    <property type="evidence" value="ECO:0007669"/>
    <property type="project" value="UniProtKB-SubCell"/>
</dbReference>
<dbReference type="PANTHER" id="PTHR13831:SF0">
    <property type="entry name" value="PROTEIN HIRA"/>
    <property type="match status" value="1"/>
</dbReference>
<evidence type="ECO:0000313" key="16">
    <source>
        <dbReference type="Proteomes" id="UP000449547"/>
    </source>
</evidence>
<keyword evidence="6 11" id="KW-0156">Chromatin regulator</keyword>
<dbReference type="GO" id="GO:0031491">
    <property type="term" value="F:nucleosome binding"/>
    <property type="evidence" value="ECO:0007669"/>
    <property type="project" value="TreeGrafter"/>
</dbReference>
<dbReference type="VEuPathDB" id="FungiDB:DIURU_003805"/>
<evidence type="ECO:0000256" key="3">
    <source>
        <dbReference type="ARBA" id="ARBA00022491"/>
    </source>
</evidence>
<dbReference type="PROSITE" id="PS50082">
    <property type="entry name" value="WD_REPEATS_2"/>
    <property type="match status" value="4"/>
</dbReference>
<keyword evidence="4 10" id="KW-0853">WD repeat</keyword>
<dbReference type="InterPro" id="IPR011494">
    <property type="entry name" value="HIRA-like_C"/>
</dbReference>
<dbReference type="InterPro" id="IPR036322">
    <property type="entry name" value="WD40_repeat_dom_sf"/>
</dbReference>
<evidence type="ECO:0000256" key="10">
    <source>
        <dbReference type="PROSITE-ProRule" id="PRU00221"/>
    </source>
</evidence>
<feature type="repeat" description="WD" evidence="10">
    <location>
        <begin position="305"/>
        <end position="336"/>
    </location>
</feature>
<proteinExistence type="inferred from homology"/>
<comment type="similarity">
    <text evidence="2 11">Belongs to the WD repeat HIR1 family.</text>
</comment>
<evidence type="ECO:0000256" key="12">
    <source>
        <dbReference type="SAM" id="MobiDB-lite"/>
    </source>
</evidence>
<feature type="domain" description="Protein HIRA-like C-terminal" evidence="13">
    <location>
        <begin position="856"/>
        <end position="984"/>
    </location>
</feature>
<dbReference type="CDD" id="cd00200">
    <property type="entry name" value="WD40"/>
    <property type="match status" value="1"/>
</dbReference>
<dbReference type="InterPro" id="IPR019015">
    <property type="entry name" value="HIRA_B_motif"/>
</dbReference>
<comment type="subcellular location">
    <subcellularLocation>
        <location evidence="1 11">Nucleus</location>
    </subcellularLocation>
</comment>
<dbReference type="Pfam" id="PF07569">
    <property type="entry name" value="Hira"/>
    <property type="match status" value="1"/>
</dbReference>
<keyword evidence="5 11" id="KW-0677">Repeat</keyword>
<feature type="domain" description="CAF1B/HIR1 beta-propeller" evidence="14">
    <location>
        <begin position="203"/>
        <end position="502"/>
    </location>
</feature>
<evidence type="ECO:0000259" key="14">
    <source>
        <dbReference type="Pfam" id="PF24105"/>
    </source>
</evidence>
<feature type="region of interest" description="Disordered" evidence="12">
    <location>
        <begin position="184"/>
        <end position="204"/>
    </location>
</feature>
<dbReference type="InterPro" id="IPR031120">
    <property type="entry name" value="HIR1-like"/>
</dbReference>
<evidence type="ECO:0000256" key="8">
    <source>
        <dbReference type="ARBA" id="ARBA00023163"/>
    </source>
</evidence>
<evidence type="ECO:0000256" key="4">
    <source>
        <dbReference type="ARBA" id="ARBA00022574"/>
    </source>
</evidence>
<keyword evidence="7 11" id="KW-0805">Transcription regulation</keyword>
<evidence type="ECO:0000256" key="9">
    <source>
        <dbReference type="ARBA" id="ARBA00023242"/>
    </source>
</evidence>
<name>A0A642UJX5_DIURU</name>
<dbReference type="SMART" id="SM00320">
    <property type="entry name" value="WD40"/>
    <property type="match status" value="6"/>
</dbReference>
<keyword evidence="3 11" id="KW-0678">Repressor</keyword>
<evidence type="ECO:0000259" key="13">
    <source>
        <dbReference type="Pfam" id="PF07569"/>
    </source>
</evidence>